<keyword evidence="1" id="KW-0732">Signal</keyword>
<dbReference type="Proteomes" id="UP001431313">
    <property type="component" value="Unassembled WGS sequence"/>
</dbReference>
<dbReference type="PROSITE" id="PS51257">
    <property type="entry name" value="PROKAR_LIPOPROTEIN"/>
    <property type="match status" value="1"/>
</dbReference>
<keyword evidence="3" id="KW-1185">Reference proteome</keyword>
<protein>
    <recommendedName>
        <fullName evidence="4">Lipoprotein</fullName>
    </recommendedName>
</protein>
<organism evidence="2 3">
    <name type="scientific">Streptomyces pyxinae</name>
    <dbReference type="NCBI Taxonomy" id="2970734"/>
    <lineage>
        <taxon>Bacteria</taxon>
        <taxon>Bacillati</taxon>
        <taxon>Actinomycetota</taxon>
        <taxon>Actinomycetes</taxon>
        <taxon>Kitasatosporales</taxon>
        <taxon>Streptomycetaceae</taxon>
        <taxon>Streptomyces</taxon>
    </lineage>
</organism>
<evidence type="ECO:0008006" key="4">
    <source>
        <dbReference type="Google" id="ProtNLM"/>
    </source>
</evidence>
<dbReference type="RefSeq" id="WP_258787446.1">
    <property type="nucleotide sequence ID" value="NZ_JANUGQ010000008.1"/>
</dbReference>
<reference evidence="2" key="1">
    <citation type="submission" date="2022-08" db="EMBL/GenBank/DDBJ databases">
        <authorList>
            <person name="Somphong A."/>
            <person name="Phongsopitanun W."/>
        </authorList>
    </citation>
    <scope>NUCLEOTIDE SEQUENCE</scope>
    <source>
        <strain evidence="2">LP05-1</strain>
    </source>
</reference>
<gene>
    <name evidence="2" type="ORF">NX801_11905</name>
</gene>
<proteinExistence type="predicted"/>
<feature type="signal peptide" evidence="1">
    <location>
        <begin position="1"/>
        <end position="28"/>
    </location>
</feature>
<comment type="caution">
    <text evidence="2">The sequence shown here is derived from an EMBL/GenBank/DDBJ whole genome shotgun (WGS) entry which is preliminary data.</text>
</comment>
<sequence>MAVRGRARAAVAAVLGLALLSGGCTAPAASTTTAGIRAALDRRAAVVRAGLPPELPLGPLAYRPLSVDRRGDRATVRAELSYRFTGYDPGAVTAARTLELAERDGRWQVVTDRPAGGAPRQLWEQGRIDVVRGARSLVLGVAGDRPRLRGLAAVADRAVPAVSAVWPRPWARRLVVLAPATLPDMAALLGAEAAGYRGIAAVTTGETGGRPDAPADRVVVNPEAYAVLSDTGRAVVITHEAVHVATRADTSAATPLWLSEGLADWMAYRDADGAAGQTGRELREAVRAGRLPDALPDDRDFAFDADPEALARAYEGGRQACELIAEGWGESDLVAFYRAVGRHGRRAGAVEAALREVLGVTPAEFTARWRAHLRERLG</sequence>
<feature type="chain" id="PRO_5046428501" description="Lipoprotein" evidence="1">
    <location>
        <begin position="29"/>
        <end position="378"/>
    </location>
</feature>
<evidence type="ECO:0000256" key="1">
    <source>
        <dbReference type="SAM" id="SignalP"/>
    </source>
</evidence>
<dbReference type="EMBL" id="JANUGQ010000008">
    <property type="protein sequence ID" value="MCS0636351.1"/>
    <property type="molecule type" value="Genomic_DNA"/>
</dbReference>
<evidence type="ECO:0000313" key="2">
    <source>
        <dbReference type="EMBL" id="MCS0636351.1"/>
    </source>
</evidence>
<evidence type="ECO:0000313" key="3">
    <source>
        <dbReference type="Proteomes" id="UP001431313"/>
    </source>
</evidence>
<accession>A0ABT2CG40</accession>
<name>A0ABT2CG40_9ACTN</name>